<dbReference type="Proteomes" id="UP000807342">
    <property type="component" value="Unassembled WGS sequence"/>
</dbReference>
<accession>A0A9P5X0Z3</accession>
<evidence type="ECO:0000313" key="1">
    <source>
        <dbReference type="EMBL" id="KAF9442788.1"/>
    </source>
</evidence>
<gene>
    <name evidence="1" type="ORF">P691DRAFT_680822</name>
</gene>
<proteinExistence type="predicted"/>
<keyword evidence="2" id="KW-1185">Reference proteome</keyword>
<sequence length="103" mass="11798">HVHHTTTATFFTPSDLCRAGSLLHKTIHSTPTFHKQEWQDTVFIELNGNIPGMKGLLVAHVLLFFSFHYCNQDLSCALINWFVHDSDDLQQDEDTGMWPVCLE</sequence>
<reference evidence="1" key="1">
    <citation type="submission" date="2020-11" db="EMBL/GenBank/DDBJ databases">
        <authorList>
            <consortium name="DOE Joint Genome Institute"/>
            <person name="Ahrendt S."/>
            <person name="Riley R."/>
            <person name="Andreopoulos W."/>
            <person name="Labutti K."/>
            <person name="Pangilinan J."/>
            <person name="Ruiz-Duenas F.J."/>
            <person name="Barrasa J.M."/>
            <person name="Sanchez-Garcia M."/>
            <person name="Camarero S."/>
            <person name="Miyauchi S."/>
            <person name="Serrano A."/>
            <person name="Linde D."/>
            <person name="Babiker R."/>
            <person name="Drula E."/>
            <person name="Ayuso-Fernandez I."/>
            <person name="Pacheco R."/>
            <person name="Padilla G."/>
            <person name="Ferreira P."/>
            <person name="Barriuso J."/>
            <person name="Kellner H."/>
            <person name="Castanera R."/>
            <person name="Alfaro M."/>
            <person name="Ramirez L."/>
            <person name="Pisabarro A.G."/>
            <person name="Kuo A."/>
            <person name="Tritt A."/>
            <person name="Lipzen A."/>
            <person name="He G."/>
            <person name="Yan M."/>
            <person name="Ng V."/>
            <person name="Cullen D."/>
            <person name="Martin F."/>
            <person name="Rosso M.-N."/>
            <person name="Henrissat B."/>
            <person name="Hibbett D."/>
            <person name="Martinez A.T."/>
            <person name="Grigoriev I.V."/>
        </authorList>
    </citation>
    <scope>NUCLEOTIDE SEQUENCE</scope>
    <source>
        <strain evidence="1">MF-IS2</strain>
    </source>
</reference>
<name>A0A9P5X0Z3_9AGAR</name>
<evidence type="ECO:0000313" key="2">
    <source>
        <dbReference type="Proteomes" id="UP000807342"/>
    </source>
</evidence>
<organism evidence="1 2">
    <name type="scientific">Macrolepiota fuliginosa MF-IS2</name>
    <dbReference type="NCBI Taxonomy" id="1400762"/>
    <lineage>
        <taxon>Eukaryota</taxon>
        <taxon>Fungi</taxon>
        <taxon>Dikarya</taxon>
        <taxon>Basidiomycota</taxon>
        <taxon>Agaricomycotina</taxon>
        <taxon>Agaricomycetes</taxon>
        <taxon>Agaricomycetidae</taxon>
        <taxon>Agaricales</taxon>
        <taxon>Agaricineae</taxon>
        <taxon>Agaricaceae</taxon>
        <taxon>Macrolepiota</taxon>
    </lineage>
</organism>
<dbReference type="AlphaFoldDB" id="A0A9P5X0Z3"/>
<dbReference type="OrthoDB" id="3187773at2759"/>
<protein>
    <submittedName>
        <fullName evidence="1">Uncharacterized protein</fullName>
    </submittedName>
</protein>
<dbReference type="EMBL" id="MU151568">
    <property type="protein sequence ID" value="KAF9442788.1"/>
    <property type="molecule type" value="Genomic_DNA"/>
</dbReference>
<feature type="non-terminal residue" evidence="1">
    <location>
        <position position="1"/>
    </location>
</feature>
<comment type="caution">
    <text evidence="1">The sequence shown here is derived from an EMBL/GenBank/DDBJ whole genome shotgun (WGS) entry which is preliminary data.</text>
</comment>